<dbReference type="Proteomes" id="UP001278571">
    <property type="component" value="Unassembled WGS sequence"/>
</dbReference>
<dbReference type="CDD" id="cd05829">
    <property type="entry name" value="Sortase_F"/>
    <property type="match status" value="1"/>
</dbReference>
<gene>
    <name evidence="3" type="ORF">R2363_04330</name>
</gene>
<accession>A0ABU4K115</accession>
<dbReference type="Pfam" id="PF04203">
    <property type="entry name" value="Sortase"/>
    <property type="match status" value="1"/>
</dbReference>
<reference evidence="3 4" key="1">
    <citation type="submission" date="2023-10" db="EMBL/GenBank/DDBJ databases">
        <authorList>
            <person name="Wang X.X."/>
        </authorList>
    </citation>
    <scope>NUCLEOTIDE SEQUENCE [LARGE SCALE GENOMIC DNA]</scope>
    <source>
        <strain evidence="3 4">NBRC 12816</strain>
    </source>
</reference>
<keyword evidence="1" id="KW-0378">Hydrolase</keyword>
<evidence type="ECO:0000256" key="1">
    <source>
        <dbReference type="ARBA" id="ARBA00022801"/>
    </source>
</evidence>
<comment type="caution">
    <text evidence="3">The sequence shown here is derived from an EMBL/GenBank/DDBJ whole genome shotgun (WGS) entry which is preliminary data.</text>
</comment>
<keyword evidence="4" id="KW-1185">Reference proteome</keyword>
<dbReference type="InterPro" id="IPR005754">
    <property type="entry name" value="Sortase"/>
</dbReference>
<dbReference type="InterPro" id="IPR023365">
    <property type="entry name" value="Sortase_dom-sf"/>
</dbReference>
<name>A0ABU4K115_9ACTN</name>
<protein>
    <submittedName>
        <fullName evidence="3">Class F sortase</fullName>
    </submittedName>
</protein>
<proteinExistence type="predicted"/>
<evidence type="ECO:0000256" key="2">
    <source>
        <dbReference type="SAM" id="MobiDB-lite"/>
    </source>
</evidence>
<feature type="compositionally biased region" description="Low complexity" evidence="2">
    <location>
        <begin position="82"/>
        <end position="103"/>
    </location>
</feature>
<dbReference type="NCBIfam" id="NF033748">
    <property type="entry name" value="class_F_sortase"/>
    <property type="match status" value="1"/>
</dbReference>
<evidence type="ECO:0000313" key="4">
    <source>
        <dbReference type="Proteomes" id="UP001278571"/>
    </source>
</evidence>
<evidence type="ECO:0000313" key="3">
    <source>
        <dbReference type="EMBL" id="MDX2291398.1"/>
    </source>
</evidence>
<dbReference type="EMBL" id="JAWJZF010000216">
    <property type="protein sequence ID" value="MDX2291398.1"/>
    <property type="molecule type" value="Genomic_DNA"/>
</dbReference>
<dbReference type="Gene3D" id="2.40.260.10">
    <property type="entry name" value="Sortase"/>
    <property type="match status" value="1"/>
</dbReference>
<dbReference type="RefSeq" id="WP_319007963.1">
    <property type="nucleotide sequence ID" value="NZ_JAWJZF010000216.1"/>
</dbReference>
<feature type="compositionally biased region" description="Low complexity" evidence="2">
    <location>
        <begin position="48"/>
        <end position="74"/>
    </location>
</feature>
<organism evidence="3 4">
    <name type="scientific">Streptomyces roseolus</name>
    <dbReference type="NCBI Taxonomy" id="67358"/>
    <lineage>
        <taxon>Bacteria</taxon>
        <taxon>Bacillati</taxon>
        <taxon>Actinomycetota</taxon>
        <taxon>Actinomycetes</taxon>
        <taxon>Kitasatosporales</taxon>
        <taxon>Streptomycetaceae</taxon>
        <taxon>Streptomyces</taxon>
    </lineage>
</organism>
<feature type="region of interest" description="Disordered" evidence="2">
    <location>
        <begin position="45"/>
        <end position="121"/>
    </location>
</feature>
<dbReference type="InterPro" id="IPR042001">
    <property type="entry name" value="Sortase_F"/>
</dbReference>
<sequence length="271" mass="28010">MARRKARLTRRQRRLLRLTRTVALATVLVTGGVWWTADGDPADRQPVAGADAKPDAGASAAAPAAGAPAGTAGTDRAEAARSRTGAAANAAGATASRSGATARAEVREKPPAPPAPLGRSRPTLVAVPAITIEAPTLDLGLDREGRLGVPPVDDPQKVGWYARGPAPGERGTAVLVGHRDTLTGPAVFLDLDSLGPGNTVRVARADGRVAVFTVDKVRTYPKSAFPDKEVYGSTSRPELRLLTCGGAYDRGSGYDANIVVFAHLTGVDKTI</sequence>
<dbReference type="SUPFAM" id="SSF63817">
    <property type="entry name" value="Sortase"/>
    <property type="match status" value="1"/>
</dbReference>